<keyword evidence="2" id="KW-1185">Reference proteome</keyword>
<gene>
    <name evidence="1" type="ORF">PIB30_008056</name>
</gene>
<dbReference type="Proteomes" id="UP001341840">
    <property type="component" value="Unassembled WGS sequence"/>
</dbReference>
<reference evidence="1 2" key="1">
    <citation type="journal article" date="2023" name="Plants (Basel)">
        <title>Bridging the Gap: Combining Genomics and Transcriptomics Approaches to Understand Stylosanthes scabra, an Orphan Legume from the Brazilian Caatinga.</title>
        <authorList>
            <person name="Ferreira-Neto J.R.C."/>
            <person name="da Silva M.D."/>
            <person name="Binneck E."/>
            <person name="de Melo N.F."/>
            <person name="da Silva R.H."/>
            <person name="de Melo A.L.T.M."/>
            <person name="Pandolfi V."/>
            <person name="Bustamante F.O."/>
            <person name="Brasileiro-Vidal A.C."/>
            <person name="Benko-Iseppon A.M."/>
        </authorList>
    </citation>
    <scope>NUCLEOTIDE SEQUENCE [LARGE SCALE GENOMIC DNA]</scope>
    <source>
        <tissue evidence="1">Leaves</tissue>
    </source>
</reference>
<evidence type="ECO:0000313" key="2">
    <source>
        <dbReference type="Proteomes" id="UP001341840"/>
    </source>
</evidence>
<comment type="caution">
    <text evidence="1">The sequence shown here is derived from an EMBL/GenBank/DDBJ whole genome shotgun (WGS) entry which is preliminary data.</text>
</comment>
<evidence type="ECO:0000313" key="1">
    <source>
        <dbReference type="EMBL" id="MED6180198.1"/>
    </source>
</evidence>
<proteinExistence type="predicted"/>
<dbReference type="EMBL" id="JASCZI010181260">
    <property type="protein sequence ID" value="MED6180198.1"/>
    <property type="molecule type" value="Genomic_DNA"/>
</dbReference>
<sequence>MAEIDDDKGEPRKKKPCGRTTCKEIYARTMEREEVTFYVGQPVEPTDQSVSNLTSFVGTLGRNKRFVSLSYTSWLVVPQKAKAFMWKYVNIRVSSL</sequence>
<accession>A0ABU6W8A5</accession>
<name>A0ABU6W8A5_9FABA</name>
<protein>
    <submittedName>
        <fullName evidence="1">Uncharacterized protein</fullName>
    </submittedName>
</protein>
<organism evidence="1 2">
    <name type="scientific">Stylosanthes scabra</name>
    <dbReference type="NCBI Taxonomy" id="79078"/>
    <lineage>
        <taxon>Eukaryota</taxon>
        <taxon>Viridiplantae</taxon>
        <taxon>Streptophyta</taxon>
        <taxon>Embryophyta</taxon>
        <taxon>Tracheophyta</taxon>
        <taxon>Spermatophyta</taxon>
        <taxon>Magnoliopsida</taxon>
        <taxon>eudicotyledons</taxon>
        <taxon>Gunneridae</taxon>
        <taxon>Pentapetalae</taxon>
        <taxon>rosids</taxon>
        <taxon>fabids</taxon>
        <taxon>Fabales</taxon>
        <taxon>Fabaceae</taxon>
        <taxon>Papilionoideae</taxon>
        <taxon>50 kb inversion clade</taxon>
        <taxon>dalbergioids sensu lato</taxon>
        <taxon>Dalbergieae</taxon>
        <taxon>Pterocarpus clade</taxon>
        <taxon>Stylosanthes</taxon>
    </lineage>
</organism>